<dbReference type="Gene3D" id="1.20.1720.10">
    <property type="entry name" value="Multidrug resistance protein D"/>
    <property type="match status" value="1"/>
</dbReference>
<feature type="transmembrane region" description="Helical" evidence="8">
    <location>
        <begin position="60"/>
        <end position="78"/>
    </location>
</feature>
<evidence type="ECO:0000256" key="5">
    <source>
        <dbReference type="ARBA" id="ARBA00022692"/>
    </source>
</evidence>
<keyword evidence="8" id="KW-0997">Cell inner membrane</keyword>
<evidence type="ECO:0000313" key="11">
    <source>
        <dbReference type="Proteomes" id="UP000544872"/>
    </source>
</evidence>
<dbReference type="InterPro" id="IPR020846">
    <property type="entry name" value="MFS_dom"/>
</dbReference>
<reference evidence="10 11" key="1">
    <citation type="submission" date="2020-08" db="EMBL/GenBank/DDBJ databases">
        <title>Genomic Encyclopedia of Type Strains, Phase IV (KMG-IV): sequencing the most valuable type-strain genomes for metagenomic binning, comparative biology and taxonomic classification.</title>
        <authorList>
            <person name="Goeker M."/>
        </authorList>
    </citation>
    <scope>NUCLEOTIDE SEQUENCE [LARGE SCALE GENOMIC DNA]</scope>
    <source>
        <strain evidence="10 11">DSM 11590</strain>
    </source>
</reference>
<keyword evidence="6 8" id="KW-1133">Transmembrane helix</keyword>
<feature type="transmembrane region" description="Helical" evidence="8">
    <location>
        <begin position="173"/>
        <end position="192"/>
    </location>
</feature>
<feature type="transmembrane region" description="Helical" evidence="8">
    <location>
        <begin position="259"/>
        <end position="276"/>
    </location>
</feature>
<comment type="caution">
    <text evidence="10">The sequence shown here is derived from an EMBL/GenBank/DDBJ whole genome shotgun (WGS) entry which is preliminary data.</text>
</comment>
<evidence type="ECO:0000256" key="7">
    <source>
        <dbReference type="ARBA" id="ARBA00023136"/>
    </source>
</evidence>
<dbReference type="PROSITE" id="PS50850">
    <property type="entry name" value="MFS"/>
    <property type="match status" value="1"/>
</dbReference>
<evidence type="ECO:0000256" key="1">
    <source>
        <dbReference type="ARBA" id="ARBA00004651"/>
    </source>
</evidence>
<keyword evidence="7 8" id="KW-0472">Membrane</keyword>
<keyword evidence="4" id="KW-1003">Cell membrane</keyword>
<protein>
    <recommendedName>
        <fullName evidence="8">Bcr/CflA family efflux transporter</fullName>
    </recommendedName>
</protein>
<feature type="transmembrane region" description="Helical" evidence="8">
    <location>
        <begin position="288"/>
        <end position="310"/>
    </location>
</feature>
<dbReference type="CDD" id="cd17320">
    <property type="entry name" value="MFS_MdfA_MDR_like"/>
    <property type="match status" value="1"/>
</dbReference>
<keyword evidence="3 8" id="KW-0813">Transport</keyword>
<feature type="transmembrane region" description="Helical" evidence="8">
    <location>
        <begin position="346"/>
        <end position="366"/>
    </location>
</feature>
<evidence type="ECO:0000259" key="9">
    <source>
        <dbReference type="PROSITE" id="PS50850"/>
    </source>
</evidence>
<keyword evidence="11" id="KW-1185">Reference proteome</keyword>
<feature type="transmembrane region" description="Helical" evidence="8">
    <location>
        <begin position="225"/>
        <end position="247"/>
    </location>
</feature>
<dbReference type="GO" id="GO:0005886">
    <property type="term" value="C:plasma membrane"/>
    <property type="evidence" value="ECO:0007669"/>
    <property type="project" value="UniProtKB-SubCell"/>
</dbReference>
<evidence type="ECO:0000256" key="2">
    <source>
        <dbReference type="ARBA" id="ARBA00006236"/>
    </source>
</evidence>
<name>A0A7W9ZF71_NOVIT</name>
<dbReference type="InterPro" id="IPR004812">
    <property type="entry name" value="Efflux_drug-R_Bcr/CmlA"/>
</dbReference>
<feature type="transmembrane region" description="Helical" evidence="8">
    <location>
        <begin position="378"/>
        <end position="402"/>
    </location>
</feature>
<dbReference type="Pfam" id="PF07690">
    <property type="entry name" value="MFS_1"/>
    <property type="match status" value="1"/>
</dbReference>
<evidence type="ECO:0000256" key="4">
    <source>
        <dbReference type="ARBA" id="ARBA00022475"/>
    </source>
</evidence>
<feature type="transmembrane region" description="Helical" evidence="8">
    <location>
        <begin position="316"/>
        <end position="334"/>
    </location>
</feature>
<dbReference type="NCBIfam" id="TIGR00710">
    <property type="entry name" value="efflux_Bcr_CflA"/>
    <property type="match status" value="1"/>
</dbReference>
<dbReference type="GO" id="GO:1990961">
    <property type="term" value="P:xenobiotic detoxification by transmembrane export across the plasma membrane"/>
    <property type="evidence" value="ECO:0007669"/>
    <property type="project" value="InterPro"/>
</dbReference>
<dbReference type="Proteomes" id="UP000544872">
    <property type="component" value="Unassembled WGS sequence"/>
</dbReference>
<dbReference type="SUPFAM" id="SSF103473">
    <property type="entry name" value="MFS general substrate transporter"/>
    <property type="match status" value="1"/>
</dbReference>
<dbReference type="GO" id="GO:0042910">
    <property type="term" value="F:xenobiotic transmembrane transporter activity"/>
    <property type="evidence" value="ECO:0007669"/>
    <property type="project" value="InterPro"/>
</dbReference>
<feature type="transmembrane region" description="Helical" evidence="8">
    <location>
        <begin position="21"/>
        <end position="40"/>
    </location>
</feature>
<comment type="similarity">
    <text evidence="2 8">Belongs to the major facilitator superfamily. Bcr/CmlA family.</text>
</comment>
<gene>
    <name evidence="10" type="ORF">FHS48_000540</name>
</gene>
<sequence length="411" mass="42543">MSAAPPPSPASAPPPQPGIGFLAPLVLFTTVGPVAMQMFLPALPAIQKDFGVSAAEAQMTISLALLSFGISMLVYGPVSDRFGRRRPLQIGMFLYCAGCLFCTIASSLDMLIAGRVLAAIGGAGGMTLTRAMVRDTYPPSQVAPALSQLMIGQIVPPMLAPVLGGLIAVSFGWRAIFITQTVVAALALLLVLRLPETLKQRHIGASPLTLLTNYGTLLRHPRFNAFTLFNAIGIGGYFLCLAGAPLVLINTLHLSPAEYGLIFILVPGSFMLGNILTSRLARRFSPRVMVPLGSAFSIAGPLIGLTLVLTLPLSPWIVMIPAGLMTFGHGLSMSSAQAASMAARPALAGAAAGLGGFLQMAVGALVTQGFGLIHDGTAVPLLAAMAVASGTAFAVYVGCLALDRGRTEPPE</sequence>
<dbReference type="RefSeq" id="WP_184261111.1">
    <property type="nucleotide sequence ID" value="NZ_JACIIX010000001.1"/>
</dbReference>
<feature type="transmembrane region" description="Helical" evidence="8">
    <location>
        <begin position="90"/>
        <end position="108"/>
    </location>
</feature>
<proteinExistence type="inferred from homology"/>
<dbReference type="PANTHER" id="PTHR23502">
    <property type="entry name" value="MAJOR FACILITATOR SUPERFAMILY"/>
    <property type="match status" value="1"/>
</dbReference>
<dbReference type="PANTHER" id="PTHR23502:SF132">
    <property type="entry name" value="POLYAMINE TRANSPORTER 2-RELATED"/>
    <property type="match status" value="1"/>
</dbReference>
<evidence type="ECO:0000256" key="3">
    <source>
        <dbReference type="ARBA" id="ARBA00022448"/>
    </source>
</evidence>
<organism evidence="10 11">
    <name type="scientific">Novispirillum itersonii</name>
    <name type="common">Aquaspirillum itersonii</name>
    <dbReference type="NCBI Taxonomy" id="189"/>
    <lineage>
        <taxon>Bacteria</taxon>
        <taxon>Pseudomonadati</taxon>
        <taxon>Pseudomonadota</taxon>
        <taxon>Alphaproteobacteria</taxon>
        <taxon>Rhodospirillales</taxon>
        <taxon>Novispirillaceae</taxon>
        <taxon>Novispirillum</taxon>
    </lineage>
</organism>
<evidence type="ECO:0000256" key="6">
    <source>
        <dbReference type="ARBA" id="ARBA00022989"/>
    </source>
</evidence>
<evidence type="ECO:0000313" key="10">
    <source>
        <dbReference type="EMBL" id="MBB6209159.1"/>
    </source>
</evidence>
<feature type="domain" description="Major facilitator superfamily (MFS) profile" evidence="9">
    <location>
        <begin position="21"/>
        <end position="406"/>
    </location>
</feature>
<keyword evidence="5 8" id="KW-0812">Transmembrane</keyword>
<dbReference type="InterPro" id="IPR011701">
    <property type="entry name" value="MFS"/>
</dbReference>
<accession>A0A7W9ZF71</accession>
<dbReference type="AlphaFoldDB" id="A0A7W9ZF71"/>
<dbReference type="EMBL" id="JACIIX010000001">
    <property type="protein sequence ID" value="MBB6209159.1"/>
    <property type="molecule type" value="Genomic_DNA"/>
</dbReference>
<evidence type="ECO:0000256" key="8">
    <source>
        <dbReference type="RuleBase" id="RU365088"/>
    </source>
</evidence>
<comment type="subcellular location">
    <subcellularLocation>
        <location evidence="8">Cell inner membrane</location>
        <topology evidence="8">Multi-pass membrane protein</topology>
    </subcellularLocation>
    <subcellularLocation>
        <location evidence="1">Cell membrane</location>
        <topology evidence="1">Multi-pass membrane protein</topology>
    </subcellularLocation>
</comment>
<comment type="caution">
    <text evidence="8">Lacks conserved residue(s) required for the propagation of feature annotation.</text>
</comment>
<dbReference type="InterPro" id="IPR036259">
    <property type="entry name" value="MFS_trans_sf"/>
</dbReference>